<comment type="catalytic activity">
    <reaction evidence="7">
        <text>hydrogenobyrinate + 2 L-glutamine + 2 ATP + 2 H2O = hydrogenobyrinate a,c-diamide + 2 L-glutamate + 2 ADP + 2 phosphate + 2 H(+)</text>
        <dbReference type="Rhea" id="RHEA:12544"/>
        <dbReference type="ChEBI" id="CHEBI:15377"/>
        <dbReference type="ChEBI" id="CHEBI:15378"/>
        <dbReference type="ChEBI" id="CHEBI:29985"/>
        <dbReference type="ChEBI" id="CHEBI:30616"/>
        <dbReference type="ChEBI" id="CHEBI:43474"/>
        <dbReference type="ChEBI" id="CHEBI:58359"/>
        <dbReference type="ChEBI" id="CHEBI:77873"/>
        <dbReference type="ChEBI" id="CHEBI:77874"/>
        <dbReference type="ChEBI" id="CHEBI:456216"/>
        <dbReference type="EC" id="6.3.5.9"/>
    </reaction>
</comment>
<accession>A0ABX0SIT4</accession>
<dbReference type="EMBL" id="JAAMOZ010000003">
    <property type="protein sequence ID" value="NIH58310.1"/>
    <property type="molecule type" value="Genomic_DNA"/>
</dbReference>
<dbReference type="NCBIfam" id="NF002204">
    <property type="entry name" value="PRK01077.1"/>
    <property type="match status" value="1"/>
</dbReference>
<keyword evidence="2 7" id="KW-0436">Ligase</keyword>
<dbReference type="InterPro" id="IPR029062">
    <property type="entry name" value="Class_I_gatase-like"/>
</dbReference>
<evidence type="ECO:0000259" key="11">
    <source>
        <dbReference type="Pfam" id="PF07685"/>
    </source>
</evidence>
<feature type="domain" description="CobB/CobQ-like glutamine amidotransferase" evidence="11">
    <location>
        <begin position="275"/>
        <end position="422"/>
    </location>
</feature>
<dbReference type="EC" id="6.3.5.9" evidence="7"/>
<feature type="region of interest" description="Disordered" evidence="8">
    <location>
        <begin position="575"/>
        <end position="603"/>
    </location>
</feature>
<dbReference type="InterPro" id="IPR015422">
    <property type="entry name" value="PyrdxlP-dep_Trfase_small"/>
</dbReference>
<dbReference type="Gene3D" id="3.40.640.10">
    <property type="entry name" value="Type I PLP-dependent aspartate aminotransferase-like (Major domain)"/>
    <property type="match status" value="1"/>
</dbReference>
<keyword evidence="5 7" id="KW-0460">Magnesium</keyword>
<dbReference type="Gene3D" id="3.40.50.880">
    <property type="match status" value="1"/>
</dbReference>
<comment type="cofactor">
    <cofactor evidence="1 7">
        <name>Mg(2+)</name>
        <dbReference type="ChEBI" id="CHEBI:18420"/>
    </cofactor>
</comment>
<feature type="site" description="Increases nucleophilicity of active site Cys" evidence="7">
    <location>
        <position position="494"/>
    </location>
</feature>
<dbReference type="InterPro" id="IPR004839">
    <property type="entry name" value="Aminotransferase_I/II_large"/>
</dbReference>
<dbReference type="InterPro" id="IPR004484">
    <property type="entry name" value="CbiA/CobB_synth"/>
</dbReference>
<dbReference type="Proteomes" id="UP000749311">
    <property type="component" value="Unassembled WGS sequence"/>
</dbReference>
<evidence type="ECO:0000313" key="12">
    <source>
        <dbReference type="EMBL" id="NIH58310.1"/>
    </source>
</evidence>
<feature type="domain" description="CobQ/CobB/MinD/ParA nucleotide binding" evidence="10">
    <location>
        <begin position="21"/>
        <end position="209"/>
    </location>
</feature>
<proteinExistence type="inferred from homology"/>
<dbReference type="RefSeq" id="WP_243864031.1">
    <property type="nucleotide sequence ID" value="NZ_BAAAOO010000004.1"/>
</dbReference>
<evidence type="ECO:0000256" key="8">
    <source>
        <dbReference type="SAM" id="MobiDB-lite"/>
    </source>
</evidence>
<comment type="similarity">
    <text evidence="7">Belongs to the CobB/CbiA family.</text>
</comment>
<evidence type="ECO:0000313" key="13">
    <source>
        <dbReference type="Proteomes" id="UP000749311"/>
    </source>
</evidence>
<dbReference type="Gene3D" id="3.90.1150.10">
    <property type="entry name" value="Aspartate Aminotransferase, domain 1"/>
    <property type="match status" value="1"/>
</dbReference>
<feature type="compositionally biased region" description="Low complexity" evidence="8">
    <location>
        <begin position="430"/>
        <end position="440"/>
    </location>
</feature>
<feature type="compositionally biased region" description="Low complexity" evidence="8">
    <location>
        <begin position="621"/>
        <end position="638"/>
    </location>
</feature>
<comment type="pathway">
    <text evidence="7">Cofactor biosynthesis; adenosylcobalamin biosynthesis; cob(II)yrinate a,c-diamide from precorrin-2 (aerobic route): step 9/10.</text>
</comment>
<evidence type="ECO:0000256" key="5">
    <source>
        <dbReference type="ARBA" id="ARBA00022842"/>
    </source>
</evidence>
<dbReference type="InterPro" id="IPR002586">
    <property type="entry name" value="CobQ/CobB/MinD/ParA_Nub-bd_dom"/>
</dbReference>
<dbReference type="SUPFAM" id="SSF52540">
    <property type="entry name" value="P-loop containing nucleoside triphosphate hydrolases"/>
    <property type="match status" value="1"/>
</dbReference>
<dbReference type="SUPFAM" id="SSF53383">
    <property type="entry name" value="PLP-dependent transferases"/>
    <property type="match status" value="1"/>
</dbReference>
<name>A0ABX0SIT4_9ACTN</name>
<dbReference type="SUPFAM" id="SSF52317">
    <property type="entry name" value="Class I glutamine amidotransferase-like"/>
    <property type="match status" value="1"/>
</dbReference>
<dbReference type="InterPro" id="IPR015424">
    <property type="entry name" value="PyrdxlP-dep_Trfase"/>
</dbReference>
<evidence type="ECO:0000256" key="4">
    <source>
        <dbReference type="ARBA" id="ARBA00022840"/>
    </source>
</evidence>
<dbReference type="PANTHER" id="PTHR43873:SF1">
    <property type="entry name" value="COBYRINATE A,C-DIAMIDE SYNTHASE"/>
    <property type="match status" value="1"/>
</dbReference>
<dbReference type="Pfam" id="PF07685">
    <property type="entry name" value="GATase_3"/>
    <property type="match status" value="1"/>
</dbReference>
<comment type="domain">
    <text evidence="7">Comprises of two domains. The C-terminal domain contains the binding site for glutamine and catalyzes the hydrolysis of this substrate to glutamate and ammonia. The N-terminal domain is anticipated to bind ATP and hydrogenobyrinate and catalyzes the ultimate synthesis of the diamide product. The ammonia produced via the glutaminase domain is probably translocated to the adjacent domain via a molecular tunnel, where it reacts with an activated intermediate.</text>
</comment>
<dbReference type="NCBIfam" id="NF005915">
    <property type="entry name" value="PRK07908.1"/>
    <property type="match status" value="1"/>
</dbReference>
<evidence type="ECO:0000256" key="1">
    <source>
        <dbReference type="ARBA" id="ARBA00001946"/>
    </source>
</evidence>
<dbReference type="PANTHER" id="PTHR43873">
    <property type="entry name" value="COBYRINATE A,C-DIAMIDE SYNTHASE"/>
    <property type="match status" value="1"/>
</dbReference>
<dbReference type="Pfam" id="PF01656">
    <property type="entry name" value="CbiA"/>
    <property type="match status" value="1"/>
</dbReference>
<feature type="compositionally biased region" description="Basic and acidic residues" evidence="8">
    <location>
        <begin position="642"/>
        <end position="651"/>
    </location>
</feature>
<feature type="region of interest" description="Disordered" evidence="8">
    <location>
        <begin position="417"/>
        <end position="476"/>
    </location>
</feature>
<evidence type="ECO:0000256" key="6">
    <source>
        <dbReference type="ARBA" id="ARBA00022962"/>
    </source>
</evidence>
<dbReference type="PROSITE" id="PS51274">
    <property type="entry name" value="GATASE_COBBQ"/>
    <property type="match status" value="1"/>
</dbReference>
<dbReference type="Pfam" id="PF00155">
    <property type="entry name" value="Aminotran_1_2"/>
    <property type="match status" value="1"/>
</dbReference>
<dbReference type="HAMAP" id="MF_00027">
    <property type="entry name" value="CobB_CbiA"/>
    <property type="match status" value="1"/>
</dbReference>
<feature type="region of interest" description="Disordered" evidence="8">
    <location>
        <begin position="621"/>
        <end position="651"/>
    </location>
</feature>
<sequence>MVTGEGSAPDVRACGVRLPRVMVAAAASGGGKTTVATGLMAALRRRGHVVAAFKVGPDYIDPGYHTLATGRPGRNLDAVMCGPAMMAPLLAHGALTPTPADIGVIEGVMGLFDGRLGSHGDGSSAQVAALTSTPVLLVVDARSASRTHAAVAAGLAAFDPEVRVRGAILNMVGSARHTAEITDAFHGVGIPVLGALPRSEAISVPSRHLGLVPAAERGTASGQLQVLADQIERFVDLDAIVELCGTAPSITATPWDPAEALASAGFAPVAGTPVVAVAGGRAFTFRYAETAELLAAAGCAVVDFDPMSDAHLPAGTSGLYLGGGFPEVHAAQLAGNHELLADIGDHARAGMPVVAECAGLLYLCRTLDGHAMAGVVEADAAMTPRLSMGYRRADAVSAGLLAAAGTQVIGHEFHRTRVVPGSPEPSGIDQAAPAASMSGPAGPGQGRRRPGDEAPAWRLGSFGGQPGAEEPRAEGFSLDPSGCGHPTVHASYLHLHWAAFPQAAGRFAEAAAEYARGTGERAAAVGSAGKTRAGLVSVDPGLVVPELVEGPGVSTSSTGVSVGPEFVVPELVEGSGVSTGSSGVSTGSTGVLTGSTGVSTGSTGASVGPEFVVPELVEGSGVSTGSTVVSADSTGVSARAGTPRDEPGSGVDLDHHGDLDMRPGLLDFAVNVRVPRPPDWLIGAIVASAASWAAYPDSGPAREALAAMHGVRPGRLLPTSGAAEAFSLVARAIDARHAVVVHPQFTEPEAALRRAGRPVDRVVLRPDDGFVLDSSSIPASADLVIVGNPTNPTGVLHDPGMLRGLCRPGRVVMVDEAFMDAGTGNPGGGPSLLAEELPGLIVVRSLTKAFGLAGVRAGYVVGDPGVITRLEAQQPPWAVSTPALAAMVACCTPAARAHAAALARELPPLRDHLVSGLRGLGLGVVAGSQAPFVLVDTSSLDARASIREPLARRGIAVRGAETFPGLGPTWIRLAVRGRDDHERLFAALAGIAGSAGQVA</sequence>
<dbReference type="NCBIfam" id="TIGR00379">
    <property type="entry name" value="cobB"/>
    <property type="match status" value="1"/>
</dbReference>
<keyword evidence="4 7" id="KW-0067">ATP-binding</keyword>
<evidence type="ECO:0000259" key="10">
    <source>
        <dbReference type="Pfam" id="PF01656"/>
    </source>
</evidence>
<keyword evidence="6 7" id="KW-0315">Glutamine amidotransferase</keyword>
<dbReference type="CDD" id="cd00609">
    <property type="entry name" value="AAT_like"/>
    <property type="match status" value="1"/>
</dbReference>
<organism evidence="12 13">
    <name type="scientific">Brooklawnia cerclae</name>
    <dbReference type="NCBI Taxonomy" id="349934"/>
    <lineage>
        <taxon>Bacteria</taxon>
        <taxon>Bacillati</taxon>
        <taxon>Actinomycetota</taxon>
        <taxon>Actinomycetes</taxon>
        <taxon>Propionibacteriales</taxon>
        <taxon>Propionibacteriaceae</taxon>
        <taxon>Brooklawnia</taxon>
    </lineage>
</organism>
<dbReference type="Gene3D" id="3.40.50.300">
    <property type="entry name" value="P-loop containing nucleotide triphosphate hydrolases"/>
    <property type="match status" value="2"/>
</dbReference>
<keyword evidence="13" id="KW-1185">Reference proteome</keyword>
<comment type="caution">
    <text evidence="12">The sequence shown here is derived from an EMBL/GenBank/DDBJ whole genome shotgun (WGS) entry which is preliminary data.</text>
</comment>
<comment type="miscellaneous">
    <text evidence="7">The a and c carboxylates of hydrogenobyrinate are activated for nucleophilic attack via formation of a phosphorylated intermediate by ATP. CobB catalyzes first the amidation of the c-carboxylate, and then that of the a-carboxylate.</text>
</comment>
<dbReference type="InterPro" id="IPR015421">
    <property type="entry name" value="PyrdxlP-dep_Trfase_major"/>
</dbReference>
<protein>
    <recommendedName>
        <fullName evidence="7">Hydrogenobyrinate a,c-diamide synthase</fullName>
        <ecNumber evidence="7">6.3.5.9</ecNumber>
    </recommendedName>
    <alternativeName>
        <fullName evidence="7">Hydrogenobyrinic acid a,c-diamide synthase</fullName>
    </alternativeName>
</protein>
<evidence type="ECO:0000256" key="7">
    <source>
        <dbReference type="HAMAP-Rule" id="MF_00027"/>
    </source>
</evidence>
<gene>
    <name evidence="7" type="primary">cobB</name>
    <name evidence="12" type="ORF">FB473_003005</name>
</gene>
<keyword evidence="7" id="KW-0169">Cobalamin biosynthesis</keyword>
<feature type="active site" description="Nucleophile" evidence="7">
    <location>
        <position position="357"/>
    </location>
</feature>
<dbReference type="InterPro" id="IPR027417">
    <property type="entry name" value="P-loop_NTPase"/>
</dbReference>
<comment type="function">
    <text evidence="7">Catalyzes the ATP-dependent amidation of the two carboxylate groups at positions a and c of hydrogenobyrinate, using either L-glutamine or ammonia as the nitrogen source.</text>
</comment>
<evidence type="ECO:0000259" key="9">
    <source>
        <dbReference type="Pfam" id="PF00155"/>
    </source>
</evidence>
<dbReference type="InterPro" id="IPR011698">
    <property type="entry name" value="GATase_3"/>
</dbReference>
<evidence type="ECO:0000256" key="3">
    <source>
        <dbReference type="ARBA" id="ARBA00022741"/>
    </source>
</evidence>
<dbReference type="CDD" id="cd05388">
    <property type="entry name" value="CobB_N"/>
    <property type="match status" value="1"/>
</dbReference>
<reference evidence="12 13" key="1">
    <citation type="submission" date="2020-02" db="EMBL/GenBank/DDBJ databases">
        <title>Sequencing the genomes of 1000 actinobacteria strains.</title>
        <authorList>
            <person name="Klenk H.-P."/>
        </authorList>
    </citation>
    <scope>NUCLEOTIDE SEQUENCE [LARGE SCALE GENOMIC DNA]</scope>
    <source>
        <strain evidence="12 13">DSM 19609</strain>
    </source>
</reference>
<evidence type="ECO:0000256" key="2">
    <source>
        <dbReference type="ARBA" id="ARBA00022598"/>
    </source>
</evidence>
<keyword evidence="3 7" id="KW-0547">Nucleotide-binding</keyword>
<feature type="domain" description="Aminotransferase class I/classII large" evidence="9">
    <location>
        <begin position="690"/>
        <end position="975"/>
    </location>
</feature>